<dbReference type="Proteomes" id="UP000198984">
    <property type="component" value="Unassembled WGS sequence"/>
</dbReference>
<dbReference type="EMBL" id="FOBB01000010">
    <property type="protein sequence ID" value="SEN37788.1"/>
    <property type="molecule type" value="Genomic_DNA"/>
</dbReference>
<dbReference type="RefSeq" id="WP_089919531.1">
    <property type="nucleotide sequence ID" value="NZ_FOBB01000010.1"/>
</dbReference>
<sequence>METAYYLDKFQKIANDLDQQHFSEKKLESKVGIWLHSVALKVQKRSWINASQLARPFEESIFFSVWVNDESARTGKLYYNIHALKLRQLTGYKIKSRDFATAFRMRFKAFEMKWPNVRLDLGPLTLMEGWVVLDEEHFAATVKDLTYNFSAIAFIIDELLEERKIPVELAK</sequence>
<protein>
    <submittedName>
        <fullName evidence="1">Uncharacterized protein</fullName>
    </submittedName>
</protein>
<evidence type="ECO:0000313" key="1">
    <source>
        <dbReference type="EMBL" id="SEN37788.1"/>
    </source>
</evidence>
<accession>A0A1H8G3C5</accession>
<proteinExistence type="predicted"/>
<reference evidence="1 2" key="1">
    <citation type="submission" date="2016-10" db="EMBL/GenBank/DDBJ databases">
        <authorList>
            <person name="de Groot N.N."/>
        </authorList>
    </citation>
    <scope>NUCLEOTIDE SEQUENCE [LARGE SCALE GENOMIC DNA]</scope>
    <source>
        <strain evidence="1 2">DSM 21039</strain>
    </source>
</reference>
<dbReference type="OrthoDB" id="674567at2"/>
<dbReference type="AlphaFoldDB" id="A0A1H8G3C5"/>
<keyword evidence="2" id="KW-1185">Reference proteome</keyword>
<name>A0A1H8G3C5_9BACT</name>
<gene>
    <name evidence="1" type="ORF">SAMN04488505_1102</name>
</gene>
<organism evidence="1 2">
    <name type="scientific">Chitinophaga rupis</name>
    <dbReference type="NCBI Taxonomy" id="573321"/>
    <lineage>
        <taxon>Bacteria</taxon>
        <taxon>Pseudomonadati</taxon>
        <taxon>Bacteroidota</taxon>
        <taxon>Chitinophagia</taxon>
        <taxon>Chitinophagales</taxon>
        <taxon>Chitinophagaceae</taxon>
        <taxon>Chitinophaga</taxon>
    </lineage>
</organism>
<evidence type="ECO:0000313" key="2">
    <source>
        <dbReference type="Proteomes" id="UP000198984"/>
    </source>
</evidence>